<evidence type="ECO:0000259" key="2">
    <source>
        <dbReference type="PROSITE" id="PS51184"/>
    </source>
</evidence>
<dbReference type="eggNOG" id="KOG2508">
    <property type="taxonomic scope" value="Eukaryota"/>
</dbReference>
<feature type="region of interest" description="Disordered" evidence="1">
    <location>
        <begin position="1"/>
        <end position="30"/>
    </location>
</feature>
<dbReference type="HOGENOM" id="CLU_017405_0_0_1"/>
<sequence length="527" mass="58688">MDRATKRTGQSPDARKRPKTESADHQADKEVCGGYEGYRVQKGDAVEEIGEQGIAQARFFSRYVRSRRPAKFMTMSGLQDVFGGRFSPSELEQTLAYEGTLTVERKHKGGFGSGQRRERMSLAELMAKFRAGDDSYYLTTQYEEEESGSGSDSEGDGEQEDVSEVASDARSSADGGEPAWPASESDDESLNIGNAHDDFDDVVSSDEEIDSESARRVRELFQPPLCAIRDQIPLVPPFLAGLVPQQINLWAGFSKENPVPSDILDPDSRYVPGGANSSGLHHDHADNLYLLFNGRKRFTLYSPADAHKLYTVGTIRKIYNSGVIDYEADDNAPSWCHVRDDGALVREVARWRLAQGDLDPATRADLEAVLEREEGGEGHRDATRSSNRDSTDSARSPPSFSRIPPALLHLDELTPELRKELEEFSNTHFPGFLQLNKLTVWLSPGEMLYLPTGWFHEVSSFANETVRSNEDRIHIAVNYWFVPPNGSSPEQPYTDSYWLEDFELTKRAIAAQHAQGALPDAHHDPSA</sequence>
<dbReference type="InParanoid" id="G8XZ85"/>
<feature type="region of interest" description="Disordered" evidence="1">
    <location>
        <begin position="142"/>
        <end position="215"/>
    </location>
</feature>
<keyword evidence="4" id="KW-1185">Reference proteome</keyword>
<dbReference type="InterPro" id="IPR041667">
    <property type="entry name" value="Cupin_8"/>
</dbReference>
<dbReference type="Proteomes" id="UP000005222">
    <property type="component" value="Chromosome N"/>
</dbReference>
<dbReference type="STRING" id="559304.G8XZ85"/>
<gene>
    <name evidence="3" type="primary">Piso0_005519</name>
    <name evidence="3" type="ORF">GNLVRS01_PISO0N16865g</name>
</gene>
<evidence type="ECO:0000313" key="3">
    <source>
        <dbReference type="EMBL" id="CCE86994.1"/>
    </source>
</evidence>
<accession>G8XZ85</accession>
<organism evidence="3 4">
    <name type="scientific">Pichia sorbitophila (strain ATCC MYA-4447 / BCRC 22081 / CBS 7064 / NBRC 10061 / NRRL Y-12695)</name>
    <name type="common">Hybrid yeast</name>
    <dbReference type="NCBI Taxonomy" id="559304"/>
    <lineage>
        <taxon>Eukaryota</taxon>
        <taxon>Fungi</taxon>
        <taxon>Dikarya</taxon>
        <taxon>Ascomycota</taxon>
        <taxon>Saccharomycotina</taxon>
        <taxon>Pichiomycetes</taxon>
        <taxon>Debaryomycetaceae</taxon>
        <taxon>Millerozyma</taxon>
    </lineage>
</organism>
<dbReference type="Pfam" id="PF13621">
    <property type="entry name" value="Cupin_8"/>
    <property type="match status" value="1"/>
</dbReference>
<dbReference type="InterPro" id="IPR003347">
    <property type="entry name" value="JmjC_dom"/>
</dbReference>
<protein>
    <submittedName>
        <fullName evidence="3">Piso0_005519 protein</fullName>
    </submittedName>
</protein>
<name>G8XZ85_PICSO</name>
<evidence type="ECO:0000256" key="1">
    <source>
        <dbReference type="SAM" id="MobiDB-lite"/>
    </source>
</evidence>
<feature type="compositionally biased region" description="Basic and acidic residues" evidence="1">
    <location>
        <begin position="13"/>
        <end position="30"/>
    </location>
</feature>
<dbReference type="SUPFAM" id="SSF51197">
    <property type="entry name" value="Clavaminate synthase-like"/>
    <property type="match status" value="1"/>
</dbReference>
<proteinExistence type="predicted"/>
<dbReference type="PANTHER" id="PTHR12461:SF100">
    <property type="entry name" value="JMJC DOMAIN-CONTAINING PROTEIN 4"/>
    <property type="match status" value="1"/>
</dbReference>
<dbReference type="PANTHER" id="PTHR12461">
    <property type="entry name" value="HYPOXIA-INDUCIBLE FACTOR 1 ALPHA INHIBITOR-RELATED"/>
    <property type="match status" value="1"/>
</dbReference>
<feature type="compositionally biased region" description="Basic and acidic residues" evidence="1">
    <location>
        <begin position="371"/>
        <end position="392"/>
    </location>
</feature>
<dbReference type="OrthoDB" id="415358at2759"/>
<dbReference type="AlphaFoldDB" id="G8XZ85"/>
<dbReference type="OMA" id="QRNENAP"/>
<reference evidence="3 4" key="1">
    <citation type="journal article" date="2012" name="G3 (Bethesda)">
        <title>Pichia sorbitophila, an interspecies yeast hybrid reveals early steps of genome resolution following polyploidization.</title>
        <authorList>
            <person name="Leh Louis V."/>
            <person name="Despons L."/>
            <person name="Friedrich A."/>
            <person name="Martin T."/>
            <person name="Durrens P."/>
            <person name="Casaregola S."/>
            <person name="Neuveglise C."/>
            <person name="Fairhead C."/>
            <person name="Marck C."/>
            <person name="Cruz J.A."/>
            <person name="Straub M.L."/>
            <person name="Kugler V."/>
            <person name="Sacerdot C."/>
            <person name="Uzunov Z."/>
            <person name="Thierry A."/>
            <person name="Weiss S."/>
            <person name="Bleykasten C."/>
            <person name="De Montigny J."/>
            <person name="Jacques N."/>
            <person name="Jung P."/>
            <person name="Lemaire M."/>
            <person name="Mallet S."/>
            <person name="Morel G."/>
            <person name="Richard G.F."/>
            <person name="Sarkar A."/>
            <person name="Savel G."/>
            <person name="Schacherer J."/>
            <person name="Seret M.L."/>
            <person name="Talla E."/>
            <person name="Samson G."/>
            <person name="Jubin C."/>
            <person name="Poulain J."/>
            <person name="Vacherie B."/>
            <person name="Barbe V."/>
            <person name="Pelletier E."/>
            <person name="Sherman D.J."/>
            <person name="Westhof E."/>
            <person name="Weissenbach J."/>
            <person name="Baret P.V."/>
            <person name="Wincker P."/>
            <person name="Gaillardin C."/>
            <person name="Dujon B."/>
            <person name="Souciet J.L."/>
        </authorList>
    </citation>
    <scope>NUCLEOTIDE SEQUENCE [LARGE SCALE GENOMIC DNA]</scope>
    <source>
        <strain evidence="4">ATCC MYA-4447 / BCRC 22081 / CBS 7064 / NBRC 10061 / NRRL Y-12695</strain>
    </source>
</reference>
<feature type="compositionally biased region" description="Acidic residues" evidence="1">
    <location>
        <begin position="142"/>
        <end position="163"/>
    </location>
</feature>
<dbReference type="Gene3D" id="2.60.120.650">
    <property type="entry name" value="Cupin"/>
    <property type="match status" value="1"/>
</dbReference>
<feature type="region of interest" description="Disordered" evidence="1">
    <location>
        <begin position="371"/>
        <end position="404"/>
    </location>
</feature>
<dbReference type="EMBL" id="FO082046">
    <property type="protein sequence ID" value="CCE86994.1"/>
    <property type="molecule type" value="Genomic_DNA"/>
</dbReference>
<feature type="compositionally biased region" description="Acidic residues" evidence="1">
    <location>
        <begin position="198"/>
        <end position="211"/>
    </location>
</feature>
<evidence type="ECO:0000313" key="4">
    <source>
        <dbReference type="Proteomes" id="UP000005222"/>
    </source>
</evidence>
<feature type="domain" description="JmjC" evidence="2">
    <location>
        <begin position="212"/>
        <end position="498"/>
    </location>
</feature>
<dbReference type="PROSITE" id="PS51184">
    <property type="entry name" value="JMJC"/>
    <property type="match status" value="1"/>
</dbReference>